<dbReference type="PROSITE" id="PS00178">
    <property type="entry name" value="AA_TRNA_LIGASE_I"/>
    <property type="match status" value="1"/>
</dbReference>
<comment type="similarity">
    <text evidence="1 10">Belongs to the class-I aminoacyl-tRNA synthetase family.</text>
</comment>
<dbReference type="Gene3D" id="1.10.730.10">
    <property type="entry name" value="Isoleucyl-tRNA Synthetase, Domain 1"/>
    <property type="match status" value="2"/>
</dbReference>
<dbReference type="AlphaFoldDB" id="A0A7C1SNG5"/>
<dbReference type="CDD" id="cd00812">
    <property type="entry name" value="LeuRS_core"/>
    <property type="match status" value="1"/>
</dbReference>
<dbReference type="Pfam" id="PF13603">
    <property type="entry name" value="tRNA-synt_1_2"/>
    <property type="match status" value="1"/>
</dbReference>
<dbReference type="SUPFAM" id="SSF50677">
    <property type="entry name" value="ValRS/IleRS/LeuRS editing domain"/>
    <property type="match status" value="1"/>
</dbReference>
<dbReference type="InterPro" id="IPR001412">
    <property type="entry name" value="aa-tRNA-synth_I_CS"/>
</dbReference>
<dbReference type="Gene3D" id="3.40.50.620">
    <property type="entry name" value="HUPs"/>
    <property type="match status" value="2"/>
</dbReference>
<dbReference type="PANTHER" id="PTHR43740">
    <property type="entry name" value="LEUCYL-TRNA SYNTHETASE"/>
    <property type="match status" value="1"/>
</dbReference>
<proteinExistence type="inferred from homology"/>
<evidence type="ECO:0000259" key="13">
    <source>
        <dbReference type="Pfam" id="PF13603"/>
    </source>
</evidence>
<accession>A0A7C1SNG5</accession>
<evidence type="ECO:0000259" key="12">
    <source>
        <dbReference type="Pfam" id="PF09334"/>
    </source>
</evidence>
<evidence type="ECO:0000256" key="8">
    <source>
        <dbReference type="ARBA" id="ARBA00047469"/>
    </source>
</evidence>
<protein>
    <recommendedName>
        <fullName evidence="2 9">Leucine--tRNA ligase</fullName>
        <ecNumber evidence="2 9">6.1.1.4</ecNumber>
    </recommendedName>
</protein>
<evidence type="ECO:0000256" key="5">
    <source>
        <dbReference type="ARBA" id="ARBA00022840"/>
    </source>
</evidence>
<dbReference type="GO" id="GO:0005829">
    <property type="term" value="C:cytosol"/>
    <property type="evidence" value="ECO:0007669"/>
    <property type="project" value="TreeGrafter"/>
</dbReference>
<dbReference type="GO" id="GO:0002161">
    <property type="term" value="F:aminoacyl-tRNA deacylase activity"/>
    <property type="evidence" value="ECO:0007669"/>
    <property type="project" value="InterPro"/>
</dbReference>
<dbReference type="GO" id="GO:0004823">
    <property type="term" value="F:leucine-tRNA ligase activity"/>
    <property type="evidence" value="ECO:0007669"/>
    <property type="project" value="UniProtKB-UniRule"/>
</dbReference>
<evidence type="ECO:0000256" key="3">
    <source>
        <dbReference type="ARBA" id="ARBA00022598"/>
    </source>
</evidence>
<gene>
    <name evidence="14" type="ORF">ENI09_00590</name>
</gene>
<dbReference type="Pfam" id="PF00133">
    <property type="entry name" value="tRNA-synt_1"/>
    <property type="match status" value="1"/>
</dbReference>
<dbReference type="GO" id="GO:0005524">
    <property type="term" value="F:ATP binding"/>
    <property type="evidence" value="ECO:0007669"/>
    <property type="project" value="UniProtKB-KW"/>
</dbReference>
<dbReference type="InterPro" id="IPR002300">
    <property type="entry name" value="aa-tRNA-synth_Ia"/>
</dbReference>
<evidence type="ECO:0000313" key="14">
    <source>
        <dbReference type="EMBL" id="HEB13897.1"/>
    </source>
</evidence>
<dbReference type="PRINTS" id="PR00985">
    <property type="entry name" value="TRNASYNTHLEU"/>
</dbReference>
<keyword evidence="3 10" id="KW-0436">Ligase</keyword>
<dbReference type="PANTHER" id="PTHR43740:SF2">
    <property type="entry name" value="LEUCINE--TRNA LIGASE, MITOCHONDRIAL"/>
    <property type="match status" value="1"/>
</dbReference>
<keyword evidence="6 10" id="KW-0648">Protein biosynthesis</keyword>
<evidence type="ECO:0000256" key="2">
    <source>
        <dbReference type="ARBA" id="ARBA00013164"/>
    </source>
</evidence>
<feature type="domain" description="Leucyl-tRNA synthetase editing" evidence="13">
    <location>
        <begin position="221"/>
        <end position="403"/>
    </location>
</feature>
<dbReference type="InterPro" id="IPR014729">
    <property type="entry name" value="Rossmann-like_a/b/a_fold"/>
</dbReference>
<evidence type="ECO:0000256" key="7">
    <source>
        <dbReference type="ARBA" id="ARBA00023146"/>
    </source>
</evidence>
<dbReference type="EC" id="6.1.1.4" evidence="2 9"/>
<feature type="domain" description="Methionyl/Leucyl tRNA synthetase" evidence="12">
    <location>
        <begin position="38"/>
        <end position="185"/>
    </location>
</feature>
<evidence type="ECO:0000256" key="10">
    <source>
        <dbReference type="RuleBase" id="RU363035"/>
    </source>
</evidence>
<evidence type="ECO:0000256" key="1">
    <source>
        <dbReference type="ARBA" id="ARBA00005594"/>
    </source>
</evidence>
<evidence type="ECO:0000256" key="9">
    <source>
        <dbReference type="NCBIfam" id="TIGR00396"/>
    </source>
</evidence>
<sequence length="689" mass="79676">MQTYDHKKIDKKWQKEWEKKGLYKAADFSKRPKRYVLIEFPYPSGERLHVGHGRSYCCLDAVARLYRMQGYNVLFPMGWDAFGLPAENYAIKTGIHPAVTTKENTKNAKEQAKSWGLSFDWDREIATTDPEYYKWTQWIFLQLFKKGLAYKKETPVNWCPSCKINLANEEVIQGTCERCGTPVTRRMQSQWLLKITEYADRLLEDLDKVDYRQDIKDQQINWIGRSKGTKIQFKVRDSSSKIEVFTTRPDTLFGATFLILSPEKAQKYLDLVPKGQQRKIKKYIDDALAKSELKRQEETKNKTGVFTGFYAEHPGTKEPLPVWISDFVLVGYGTGVVMSVPAHDQRDFEFAKKFDLPIKEVIQSDKDSNFPNEAFEGEGVLVNSGEFDGLQSVEAVDKITNWLLKKGFGEPAVDYKLRDWVFSRQHYWGEPIPVIYCQNCLKTSKKSNPKEGYDRVLIEGKEYAIVPVPEKDLPVELPHVERYEPTDTGDSPLAKVKNWVNVPCPSCGKQARRETDTMPNWAGSSWYFIRYIDPKNDKAFASKKKLSYWMPVDWYNGGMEHTTLHLLYSRFWYKFLYDLKLVPGSEPYAKRTSHGVVLGPDGQKMSKSHGNVVNPDEVVAEFGADTLRVYEAFMGPFDQMITWNPRGVLGVKRFLDKVWRAHQEIREQEKPVASGELKSKLHRLVKKVE</sequence>
<keyword evidence="4 10" id="KW-0547">Nucleotide-binding</keyword>
<dbReference type="InterPro" id="IPR009008">
    <property type="entry name" value="Val/Leu/Ile-tRNA-synth_edit"/>
</dbReference>
<comment type="catalytic activity">
    <reaction evidence="8">
        <text>tRNA(Leu) + L-leucine + ATP = L-leucyl-tRNA(Leu) + AMP + diphosphate</text>
        <dbReference type="Rhea" id="RHEA:11688"/>
        <dbReference type="Rhea" id="RHEA-COMP:9613"/>
        <dbReference type="Rhea" id="RHEA-COMP:9622"/>
        <dbReference type="ChEBI" id="CHEBI:30616"/>
        <dbReference type="ChEBI" id="CHEBI:33019"/>
        <dbReference type="ChEBI" id="CHEBI:57427"/>
        <dbReference type="ChEBI" id="CHEBI:78442"/>
        <dbReference type="ChEBI" id="CHEBI:78494"/>
        <dbReference type="ChEBI" id="CHEBI:456215"/>
        <dbReference type="EC" id="6.1.1.4"/>
    </reaction>
</comment>
<dbReference type="Pfam" id="PF09334">
    <property type="entry name" value="tRNA-synt_1g"/>
    <property type="match status" value="1"/>
</dbReference>
<comment type="caution">
    <text evidence="14">The sequence shown here is derived from an EMBL/GenBank/DDBJ whole genome shotgun (WGS) entry which is preliminary data.</text>
</comment>
<dbReference type="FunFam" id="3.40.50.620:FF:000003">
    <property type="entry name" value="Leucine--tRNA ligase"/>
    <property type="match status" value="1"/>
</dbReference>
<evidence type="ECO:0000259" key="11">
    <source>
        <dbReference type="Pfam" id="PF00133"/>
    </source>
</evidence>
<dbReference type="EMBL" id="DRHH01000024">
    <property type="protein sequence ID" value="HEB13897.1"/>
    <property type="molecule type" value="Genomic_DNA"/>
</dbReference>
<reference evidence="14" key="1">
    <citation type="journal article" date="2020" name="mSystems">
        <title>Genome- and Community-Level Interaction Insights into Carbon Utilization and Element Cycling Functions of Hydrothermarchaeota in Hydrothermal Sediment.</title>
        <authorList>
            <person name="Zhou Z."/>
            <person name="Liu Y."/>
            <person name="Xu W."/>
            <person name="Pan J."/>
            <person name="Luo Z.H."/>
            <person name="Li M."/>
        </authorList>
    </citation>
    <scope>NUCLEOTIDE SEQUENCE [LARGE SCALE GENOMIC DNA]</scope>
    <source>
        <strain evidence="14">HyVt-365</strain>
    </source>
</reference>
<evidence type="ECO:0000256" key="6">
    <source>
        <dbReference type="ARBA" id="ARBA00022917"/>
    </source>
</evidence>
<dbReference type="SUPFAM" id="SSF52374">
    <property type="entry name" value="Nucleotidylyl transferase"/>
    <property type="match status" value="1"/>
</dbReference>
<keyword evidence="7 10" id="KW-0030">Aminoacyl-tRNA synthetase</keyword>
<evidence type="ECO:0000256" key="4">
    <source>
        <dbReference type="ARBA" id="ARBA00022741"/>
    </source>
</evidence>
<feature type="non-terminal residue" evidence="14">
    <location>
        <position position="689"/>
    </location>
</feature>
<dbReference type="Proteomes" id="UP000885744">
    <property type="component" value="Unassembled WGS sequence"/>
</dbReference>
<dbReference type="GO" id="GO:0006429">
    <property type="term" value="P:leucyl-tRNA aminoacylation"/>
    <property type="evidence" value="ECO:0007669"/>
    <property type="project" value="UniProtKB-UniRule"/>
</dbReference>
<feature type="domain" description="Aminoacyl-tRNA synthetase class Ia" evidence="11">
    <location>
        <begin position="417"/>
        <end position="630"/>
    </location>
</feature>
<name>A0A7C1SNG5_UNCKA</name>
<dbReference type="InterPro" id="IPR002302">
    <property type="entry name" value="Leu-tRNA-ligase"/>
</dbReference>
<organism evidence="14">
    <name type="scientific">candidate division WWE3 bacterium</name>
    <dbReference type="NCBI Taxonomy" id="2053526"/>
    <lineage>
        <taxon>Bacteria</taxon>
        <taxon>Katanobacteria</taxon>
    </lineage>
</organism>
<keyword evidence="5 10" id="KW-0067">ATP-binding</keyword>
<dbReference type="NCBIfam" id="TIGR00396">
    <property type="entry name" value="leuS_bact"/>
    <property type="match status" value="1"/>
</dbReference>
<dbReference type="InterPro" id="IPR015413">
    <property type="entry name" value="Methionyl/Leucyl_tRNA_Synth"/>
</dbReference>
<dbReference type="InterPro" id="IPR025709">
    <property type="entry name" value="Leu_tRNA-synth_edit"/>
</dbReference>